<dbReference type="BioCyc" id="SESP1179773:BN6_RS05480-MONOMER"/>
<evidence type="ECO:0000313" key="5">
    <source>
        <dbReference type="Proteomes" id="UP000006281"/>
    </source>
</evidence>
<dbReference type="Pfam" id="PF04203">
    <property type="entry name" value="Sortase"/>
    <property type="match status" value="1"/>
</dbReference>
<proteinExistence type="predicted"/>
<reference evidence="4 5" key="1">
    <citation type="journal article" date="2012" name="BMC Genomics">
        <title>Complete genome sequence of Saccharothrix espanaensis DSM 44229T and comparison to the other completely sequenced Pseudonocardiaceae.</title>
        <authorList>
            <person name="Strobel T."/>
            <person name="Al-Dilaimi A."/>
            <person name="Blom J."/>
            <person name="Gessner A."/>
            <person name="Kalinowski J."/>
            <person name="Luzhetska M."/>
            <person name="Puhler A."/>
            <person name="Szczepanowski R."/>
            <person name="Bechthold A."/>
            <person name="Ruckert C."/>
        </authorList>
    </citation>
    <scope>NUCLEOTIDE SEQUENCE [LARGE SCALE GENOMIC DNA]</scope>
    <source>
        <strain evidence="5">ATCC 51144 / DSM 44229 / JCM 9112 / NBRC 15066 / NRRL 15764</strain>
    </source>
</reference>
<dbReference type="GO" id="GO:0016787">
    <property type="term" value="F:hydrolase activity"/>
    <property type="evidence" value="ECO:0007669"/>
    <property type="project" value="UniProtKB-KW"/>
</dbReference>
<keyword evidence="5" id="KW-1185">Reference proteome</keyword>
<dbReference type="CDD" id="cd05830">
    <property type="entry name" value="Sortase_E"/>
    <property type="match status" value="1"/>
</dbReference>
<dbReference type="PATRIC" id="fig|1179773.3.peg.1114"/>
<dbReference type="OrthoDB" id="5242879at2"/>
<dbReference type="RefSeq" id="WP_015098551.1">
    <property type="nucleotide sequence ID" value="NC_019673.1"/>
</dbReference>
<feature type="transmembrane region" description="Helical" evidence="3">
    <location>
        <begin position="30"/>
        <end position="55"/>
    </location>
</feature>
<dbReference type="InterPro" id="IPR042003">
    <property type="entry name" value="Sortase_E"/>
</dbReference>
<keyword evidence="1" id="KW-0378">Hydrolase</keyword>
<evidence type="ECO:0000256" key="3">
    <source>
        <dbReference type="SAM" id="Phobius"/>
    </source>
</evidence>
<dbReference type="Proteomes" id="UP000006281">
    <property type="component" value="Chromosome"/>
</dbReference>
<keyword evidence="3" id="KW-0812">Transmembrane</keyword>
<keyword evidence="3" id="KW-1133">Transmembrane helix</keyword>
<organism evidence="4 5">
    <name type="scientific">Saccharothrix espanaensis (strain ATCC 51144 / DSM 44229 / JCM 9112 / NBRC 15066 / NRRL 15764)</name>
    <dbReference type="NCBI Taxonomy" id="1179773"/>
    <lineage>
        <taxon>Bacteria</taxon>
        <taxon>Bacillati</taxon>
        <taxon>Actinomycetota</taxon>
        <taxon>Actinomycetes</taxon>
        <taxon>Pseudonocardiales</taxon>
        <taxon>Pseudonocardiaceae</taxon>
        <taxon>Saccharothrix</taxon>
    </lineage>
</organism>
<dbReference type="eggNOG" id="COG3764">
    <property type="taxonomic scope" value="Bacteria"/>
</dbReference>
<dbReference type="SUPFAM" id="SSF63817">
    <property type="entry name" value="Sortase"/>
    <property type="match status" value="1"/>
</dbReference>
<keyword evidence="3" id="KW-0472">Membrane</keyword>
<dbReference type="EMBL" id="HE804045">
    <property type="protein sequence ID" value="CCH28438.1"/>
    <property type="molecule type" value="Genomic_DNA"/>
</dbReference>
<evidence type="ECO:0000313" key="4">
    <source>
        <dbReference type="EMBL" id="CCH28438.1"/>
    </source>
</evidence>
<dbReference type="AlphaFoldDB" id="K0JW71"/>
<evidence type="ECO:0000256" key="1">
    <source>
        <dbReference type="ARBA" id="ARBA00022801"/>
    </source>
</evidence>
<dbReference type="STRING" id="1179773.BN6_11120"/>
<dbReference type="HOGENOM" id="CLU_083535_0_0_11"/>
<sequence>MVAEPPPPAPPIPLPPPAPLPPRGNPGLRLAGQMVVIVGGLMLCFVVQFAALGTLKHGRDQNRAHEELRVLLANATAPVSAVDEGGRLLDSGTPLGILEIPRLGVREVIGEGTSARALKSGPGHLRDTPMPGQAGGSVILGRRAGYGGPFAQLDKLTPGDVVKVTTGQGEHTFRVQGTRRAGDPQRHVPQAGKGGLTLATADGSYFLPTDVLWVDAKLTSDVQPNSGALPKFAVPDNEQVMAGDQEALVPVALWALVLAAGAIAVVFLHVRVGRWQAWVVGVPLLGALGITLADQAAALLPNLI</sequence>
<feature type="region of interest" description="Disordered" evidence="2">
    <location>
        <begin position="1"/>
        <end position="20"/>
    </location>
</feature>
<accession>K0JW71</accession>
<dbReference type="KEGG" id="sesp:BN6_11120"/>
<dbReference type="Gene3D" id="2.40.260.10">
    <property type="entry name" value="Sortase"/>
    <property type="match status" value="1"/>
</dbReference>
<feature type="transmembrane region" description="Helical" evidence="3">
    <location>
        <begin position="247"/>
        <end position="269"/>
    </location>
</feature>
<feature type="transmembrane region" description="Helical" evidence="3">
    <location>
        <begin position="275"/>
        <end position="300"/>
    </location>
</feature>
<gene>
    <name evidence="4" type="ordered locus">BN6_11120</name>
</gene>
<protein>
    <submittedName>
        <fullName evidence="4">Peptidase C60, sortase A and B</fullName>
    </submittedName>
</protein>
<dbReference type="InterPro" id="IPR023365">
    <property type="entry name" value="Sortase_dom-sf"/>
</dbReference>
<name>K0JW71_SACES</name>
<evidence type="ECO:0000256" key="2">
    <source>
        <dbReference type="SAM" id="MobiDB-lite"/>
    </source>
</evidence>
<dbReference type="InterPro" id="IPR005754">
    <property type="entry name" value="Sortase"/>
</dbReference>